<gene>
    <name evidence="2" type="ORF">GCM10009765_67270</name>
</gene>
<feature type="domain" description="Mycothiol-dependent maleylpyruvate isomerase metal-binding" evidence="1">
    <location>
        <begin position="20"/>
        <end position="158"/>
    </location>
</feature>
<dbReference type="NCBIfam" id="TIGR03083">
    <property type="entry name" value="maleylpyruvate isomerase family mycothiol-dependent enzyme"/>
    <property type="match status" value="1"/>
</dbReference>
<evidence type="ECO:0000313" key="2">
    <source>
        <dbReference type="EMBL" id="GAA1708256.1"/>
    </source>
</evidence>
<dbReference type="SUPFAM" id="SSF109854">
    <property type="entry name" value="DinB/YfiT-like putative metalloenzymes"/>
    <property type="match status" value="1"/>
</dbReference>
<dbReference type="InterPro" id="IPR024344">
    <property type="entry name" value="MDMPI_metal-binding"/>
</dbReference>
<sequence length="273" mass="30219">MPQDNPLGPPIDVHDLFPLEQRQLLELLRGLTSEQWKLPTACAGWDVKDLAGHLLGDHLHRLSASRDGHRTAGPADGEAFPAFIHRLNDEWVTATRTLSAPVLVDILADASAQVCDFWAGVDLFAPSIAVSWAGPDPAPMWLDMGRDYTEYWVHHQQLREAVGLSALDDRVLVDPVVDIFMRALPYTLREVTTNGPVTYEVGGRVWSCVRTNNKWALRPGAVGDPITAVRTDPDTFWRLCTKNASVEVVRAKIVTEGERAVAETMLKMVSIIV</sequence>
<evidence type="ECO:0000313" key="3">
    <source>
        <dbReference type="Proteomes" id="UP001500618"/>
    </source>
</evidence>
<keyword evidence="2" id="KW-0413">Isomerase</keyword>
<protein>
    <submittedName>
        <fullName evidence="2">Maleylpyruvate isomerase family mycothiol-dependent enzyme</fullName>
    </submittedName>
</protein>
<dbReference type="InterPro" id="IPR017517">
    <property type="entry name" value="Maleyloyr_isom"/>
</dbReference>
<keyword evidence="3" id="KW-1185">Reference proteome</keyword>
<dbReference type="EMBL" id="BAAANY010000032">
    <property type="protein sequence ID" value="GAA1708256.1"/>
    <property type="molecule type" value="Genomic_DNA"/>
</dbReference>
<dbReference type="Proteomes" id="UP001500618">
    <property type="component" value="Unassembled WGS sequence"/>
</dbReference>
<dbReference type="RefSeq" id="WP_344314217.1">
    <property type="nucleotide sequence ID" value="NZ_BAAANY010000032.1"/>
</dbReference>
<proteinExistence type="predicted"/>
<reference evidence="2 3" key="1">
    <citation type="journal article" date="2019" name="Int. J. Syst. Evol. Microbiol.">
        <title>The Global Catalogue of Microorganisms (GCM) 10K type strain sequencing project: providing services to taxonomists for standard genome sequencing and annotation.</title>
        <authorList>
            <consortium name="The Broad Institute Genomics Platform"/>
            <consortium name="The Broad Institute Genome Sequencing Center for Infectious Disease"/>
            <person name="Wu L."/>
            <person name="Ma J."/>
        </authorList>
    </citation>
    <scope>NUCLEOTIDE SEQUENCE [LARGE SCALE GENOMIC DNA]</scope>
    <source>
        <strain evidence="2 3">JCM 14718</strain>
    </source>
</reference>
<organism evidence="2 3">
    <name type="scientific">Fodinicola feengrottensis</name>
    <dbReference type="NCBI Taxonomy" id="435914"/>
    <lineage>
        <taxon>Bacteria</taxon>
        <taxon>Bacillati</taxon>
        <taxon>Actinomycetota</taxon>
        <taxon>Actinomycetes</taxon>
        <taxon>Mycobacteriales</taxon>
        <taxon>Fodinicola</taxon>
    </lineage>
</organism>
<evidence type="ECO:0000259" key="1">
    <source>
        <dbReference type="Pfam" id="PF11716"/>
    </source>
</evidence>
<name>A0ABN2IMY8_9ACTN</name>
<accession>A0ABN2IMY8</accession>
<dbReference type="GO" id="GO:0016853">
    <property type="term" value="F:isomerase activity"/>
    <property type="evidence" value="ECO:0007669"/>
    <property type="project" value="UniProtKB-KW"/>
</dbReference>
<dbReference type="Gene3D" id="1.20.120.450">
    <property type="entry name" value="dinb family like domain"/>
    <property type="match status" value="1"/>
</dbReference>
<comment type="caution">
    <text evidence="2">The sequence shown here is derived from an EMBL/GenBank/DDBJ whole genome shotgun (WGS) entry which is preliminary data.</text>
</comment>
<dbReference type="InterPro" id="IPR034660">
    <property type="entry name" value="DinB/YfiT-like"/>
</dbReference>
<dbReference type="Pfam" id="PF11716">
    <property type="entry name" value="MDMPI_N"/>
    <property type="match status" value="1"/>
</dbReference>